<feature type="domain" description="DUF927" evidence="1">
    <location>
        <begin position="412"/>
        <end position="705"/>
    </location>
</feature>
<evidence type="ECO:0000259" key="1">
    <source>
        <dbReference type="Pfam" id="PF06048"/>
    </source>
</evidence>
<name>A0A6J5QDJ4_9CAUD</name>
<reference evidence="2" key="1">
    <citation type="submission" date="2020-05" db="EMBL/GenBank/DDBJ databases">
        <authorList>
            <person name="Chiriac C."/>
            <person name="Salcher M."/>
            <person name="Ghai R."/>
            <person name="Kavagutti S V."/>
        </authorList>
    </citation>
    <scope>NUCLEOTIDE SEQUENCE</scope>
</reference>
<dbReference type="InterPro" id="IPR009270">
    <property type="entry name" value="DUF927"/>
</dbReference>
<sequence>MMRREFFNQIFSPSGYINIRGLYYDQTRGAPVSKFFTDLDEADKYIEQLVAEGREAYFATPTFVDGTKQATVSNIAYQRSFFVDIDCGPTKSYKNKKEGVEALYMFCGNVKLPIPTIVDSGNGLHAYWMLGEDVPYNIWKPVGIRLKELTHEFGFHADSSVTGDGARILRVPDTVNTKDIAKSKRVYVRRQAETISFADFSEIIPPAITHNTLHLATTDELTKSLMGGDVSPSKFDIILRKSRKLIPNQEKVKVVVTDSDGNESIVFKTKIFERNAGCAQILYADQHRTTLEEPLWWAVLSIANACTDSAEAIHNISEGHPGYSVNETDHKTTRFKGPRTCLEFQKDYPDGCRGCIHKGKITSPIQLGKYTELATPSDNVIEDVDHKSLQQNVTMEAPHKYPYGWARRASGGIVKLSMEVQDGEDVPEQIEDVIYENDLWVKKRLDDPHHGGSSIQIVHIEPQGPNEPKKVTEFIAPLTTIGKRDKCQELLTFHGVYKAITPRTLGLLQKYLEDWVAELKDKPEQARANFGWHDNNTSFVMGSREIALNKGILFSPTSASTDEVTPLYQREGSLEVWKNIANLYDKKGNEARAFVLFLGFGAPLYNFLKLGSVTVHLTNAASGVGKTTAQKMAGSIWGDPIKTMMNSKDTMAAKYHRFGVLRHLPLLIDEITNMDGEALSDFLFDTSQNIGKNRLSAHTNTLRKNNTQWNTIAVTSGNNSIYDALKNHRSSVEGELYRVIELEIENDDSLTKEESDYWYDELLPENYGMAGEIYMTYVVDNLPEVLALLRSTRKEFDKVAKFTGKQRFYSACCAAAFTGATIAKKLGLHSIDVDSVKQWAVTTLGSVQATVKECSSEDSVAVLGRFLNEHNRNVLVVNGHSIEEGGFILNERPVREAMGELVVRIEPDTHHMYIAKGTLERWCAERRVPVKSFYNEIEKKGIVISLKTRKRLAENTASAGVPVPVIWLDTTKLSLPELNV</sequence>
<dbReference type="Pfam" id="PF06048">
    <property type="entry name" value="DUF927"/>
    <property type="match status" value="1"/>
</dbReference>
<dbReference type="EMBL" id="LR797001">
    <property type="protein sequence ID" value="CAB4180416.1"/>
    <property type="molecule type" value="Genomic_DNA"/>
</dbReference>
<proteinExistence type="predicted"/>
<accession>A0A6J5QDJ4</accession>
<protein>
    <recommendedName>
        <fullName evidence="1">DUF927 domain-containing protein</fullName>
    </recommendedName>
</protein>
<evidence type="ECO:0000313" key="2">
    <source>
        <dbReference type="EMBL" id="CAB4180416.1"/>
    </source>
</evidence>
<gene>
    <name evidence="2" type="ORF">UFOVP1043_31</name>
</gene>
<organism evidence="2">
    <name type="scientific">uncultured Caudovirales phage</name>
    <dbReference type="NCBI Taxonomy" id="2100421"/>
    <lineage>
        <taxon>Viruses</taxon>
        <taxon>Duplodnaviria</taxon>
        <taxon>Heunggongvirae</taxon>
        <taxon>Uroviricota</taxon>
        <taxon>Caudoviricetes</taxon>
        <taxon>Peduoviridae</taxon>
        <taxon>Maltschvirus</taxon>
        <taxon>Maltschvirus maltsch</taxon>
    </lineage>
</organism>